<evidence type="ECO:0000313" key="7">
    <source>
        <dbReference type="Proteomes" id="UP001458880"/>
    </source>
</evidence>
<dbReference type="GO" id="GO:0003677">
    <property type="term" value="F:DNA binding"/>
    <property type="evidence" value="ECO:0007669"/>
    <property type="project" value="UniProtKB-KW"/>
</dbReference>
<dbReference type="Pfam" id="PF05225">
    <property type="entry name" value="HTH_psq"/>
    <property type="match status" value="1"/>
</dbReference>
<reference evidence="6 7" key="1">
    <citation type="journal article" date="2024" name="BMC Genomics">
        <title>De novo assembly and annotation of Popillia japonica's genome with initial clues to its potential as an invasive pest.</title>
        <authorList>
            <person name="Cucini C."/>
            <person name="Boschi S."/>
            <person name="Funari R."/>
            <person name="Cardaioli E."/>
            <person name="Iannotti N."/>
            <person name="Marturano G."/>
            <person name="Paoli F."/>
            <person name="Bruttini M."/>
            <person name="Carapelli A."/>
            <person name="Frati F."/>
            <person name="Nardi F."/>
        </authorList>
    </citation>
    <scope>NUCLEOTIDE SEQUENCE [LARGE SCALE GENOMIC DNA]</scope>
    <source>
        <strain evidence="6">DMR45628</strain>
    </source>
</reference>
<gene>
    <name evidence="6" type="ORF">QE152_g5189</name>
</gene>
<accession>A0AAW1MY62</accession>
<keyword evidence="3" id="KW-0539">Nucleus</keyword>
<comment type="caution">
    <text evidence="6">The sequence shown here is derived from an EMBL/GenBank/DDBJ whole genome shotgun (WGS) entry which is preliminary data.</text>
</comment>
<feature type="domain" description="HTH psq-type" evidence="5">
    <location>
        <begin position="15"/>
        <end position="52"/>
    </location>
</feature>
<dbReference type="Pfam" id="PF03221">
    <property type="entry name" value="HTH_Tnp_Tc5"/>
    <property type="match status" value="1"/>
</dbReference>
<evidence type="ECO:0000256" key="3">
    <source>
        <dbReference type="ARBA" id="ARBA00023242"/>
    </source>
</evidence>
<keyword evidence="2 6" id="KW-0238">DNA-binding</keyword>
<dbReference type="AlphaFoldDB" id="A0AAW1MY62"/>
<evidence type="ECO:0000313" key="6">
    <source>
        <dbReference type="EMBL" id="KAK9751302.1"/>
    </source>
</evidence>
<evidence type="ECO:0000256" key="1">
    <source>
        <dbReference type="ARBA" id="ARBA00004123"/>
    </source>
</evidence>
<dbReference type="InterPro" id="IPR007889">
    <property type="entry name" value="HTH_Psq"/>
</dbReference>
<sequence>MPRTKPKKTGIGKISPERMKEALISIKDRGLSTKAAAKRHNIPRTTLRRYKQKFENIEDITMVTTGLSPNYTINKIFSSAEEEELCNYLQICAKLHYGLSPKDVRRFAYSLAVANQKRIPQSWHEHKMAGKYWMTNFLKRNPLSIRKAEATSLGRTMGFNKPVVQKFFANLKKVFDIHEFRSDKIYNVDETALTTVQETGKVFAMKVSEQENINPKMPDCSSSDSESSVESLSLVDSDEVDIVGEPLDINDYILT</sequence>
<comment type="subcellular location">
    <subcellularLocation>
        <location evidence="1">Nucleus</location>
    </subcellularLocation>
</comment>
<proteinExistence type="predicted"/>
<name>A0AAW1MY62_POPJA</name>
<dbReference type="InterPro" id="IPR009057">
    <property type="entry name" value="Homeodomain-like_sf"/>
</dbReference>
<dbReference type="GO" id="GO:0005634">
    <property type="term" value="C:nucleus"/>
    <property type="evidence" value="ECO:0007669"/>
    <property type="project" value="UniProtKB-SubCell"/>
</dbReference>
<evidence type="ECO:0000256" key="2">
    <source>
        <dbReference type="ARBA" id="ARBA00023125"/>
    </source>
</evidence>
<evidence type="ECO:0000259" key="5">
    <source>
        <dbReference type="Pfam" id="PF05225"/>
    </source>
</evidence>
<feature type="domain" description="HTH CENPB-type" evidence="4">
    <location>
        <begin position="80"/>
        <end position="147"/>
    </location>
</feature>
<dbReference type="Proteomes" id="UP001458880">
    <property type="component" value="Unassembled WGS sequence"/>
</dbReference>
<organism evidence="6 7">
    <name type="scientific">Popillia japonica</name>
    <name type="common">Japanese beetle</name>
    <dbReference type="NCBI Taxonomy" id="7064"/>
    <lineage>
        <taxon>Eukaryota</taxon>
        <taxon>Metazoa</taxon>
        <taxon>Ecdysozoa</taxon>
        <taxon>Arthropoda</taxon>
        <taxon>Hexapoda</taxon>
        <taxon>Insecta</taxon>
        <taxon>Pterygota</taxon>
        <taxon>Neoptera</taxon>
        <taxon>Endopterygota</taxon>
        <taxon>Coleoptera</taxon>
        <taxon>Polyphaga</taxon>
        <taxon>Scarabaeiformia</taxon>
        <taxon>Scarabaeidae</taxon>
        <taxon>Rutelinae</taxon>
        <taxon>Popillia</taxon>
    </lineage>
</organism>
<dbReference type="SUPFAM" id="SSF46689">
    <property type="entry name" value="Homeodomain-like"/>
    <property type="match status" value="1"/>
</dbReference>
<dbReference type="Gene3D" id="1.10.10.60">
    <property type="entry name" value="Homeodomain-like"/>
    <property type="match status" value="1"/>
</dbReference>
<keyword evidence="7" id="KW-1185">Reference proteome</keyword>
<dbReference type="EMBL" id="JASPKY010000029">
    <property type="protein sequence ID" value="KAK9751302.1"/>
    <property type="molecule type" value="Genomic_DNA"/>
</dbReference>
<evidence type="ECO:0000259" key="4">
    <source>
        <dbReference type="Pfam" id="PF03221"/>
    </source>
</evidence>
<dbReference type="InterPro" id="IPR006600">
    <property type="entry name" value="HTH_CenpB_DNA-bd_dom"/>
</dbReference>
<protein>
    <submittedName>
        <fullName evidence="6">CENP-B N-terminal DNA-binding domain</fullName>
    </submittedName>
</protein>